<dbReference type="EMBL" id="PGCJ01000841">
    <property type="protein sequence ID" value="PLW17894.1"/>
    <property type="molecule type" value="Genomic_DNA"/>
</dbReference>
<organism evidence="2 3">
    <name type="scientific">Puccinia coronata f. sp. avenae</name>
    <dbReference type="NCBI Taxonomy" id="200324"/>
    <lineage>
        <taxon>Eukaryota</taxon>
        <taxon>Fungi</taxon>
        <taxon>Dikarya</taxon>
        <taxon>Basidiomycota</taxon>
        <taxon>Pucciniomycotina</taxon>
        <taxon>Pucciniomycetes</taxon>
        <taxon>Pucciniales</taxon>
        <taxon>Pucciniaceae</taxon>
        <taxon>Puccinia</taxon>
    </lineage>
</organism>
<evidence type="ECO:0000313" key="2">
    <source>
        <dbReference type="EMBL" id="PLW17894.1"/>
    </source>
</evidence>
<dbReference type="AlphaFoldDB" id="A0A2N5SXC4"/>
<keyword evidence="3" id="KW-1185">Reference proteome</keyword>
<proteinExistence type="predicted"/>
<dbReference type="OrthoDB" id="2507489at2759"/>
<feature type="compositionally biased region" description="Polar residues" evidence="1">
    <location>
        <begin position="261"/>
        <end position="270"/>
    </location>
</feature>
<comment type="caution">
    <text evidence="2">The sequence shown here is derived from an EMBL/GenBank/DDBJ whole genome shotgun (WGS) entry which is preliminary data.</text>
</comment>
<feature type="compositionally biased region" description="Polar residues" evidence="1">
    <location>
        <begin position="303"/>
        <end position="319"/>
    </location>
</feature>
<sequence length="330" mass="35981">MYTLGPFNIVEETDRILREQSIFGQFNYLTSIIVPDEEDSNCDNSLIIDLSGYGSKNNVLQVNNVYFLLGRLVKTKESEPGYTLFYEHSSAFHMGNCQAFYAQGISRLKGKVAVFGFGIVVHKEEVKVPGPNNGTQTNLHVTLRHHDYQNLSKEMVLFDTVYVVPGNVVLGSTHSKFAIGKEAVIVGYVNSFVHQSYHFVVQAILLSVSNGPQNLASSVSGAALGPSTRGIRLVIKPSTPTIGGQPRPFKPRHGSVAATPKASNTAPKASYSVKSSSKLVEDGEVLENNDVFVNTFPKDKGQNKQPADSSPTATPTGLSDAQKRFKQSRQ</sequence>
<evidence type="ECO:0000256" key="1">
    <source>
        <dbReference type="SAM" id="MobiDB-lite"/>
    </source>
</evidence>
<feature type="region of interest" description="Disordered" evidence="1">
    <location>
        <begin position="237"/>
        <end position="270"/>
    </location>
</feature>
<reference evidence="2 3" key="1">
    <citation type="submission" date="2017-11" db="EMBL/GenBank/DDBJ databases">
        <title>De novo assembly and phasing of dikaryotic genomes from two isolates of Puccinia coronata f. sp. avenae, the causal agent of oat crown rust.</title>
        <authorList>
            <person name="Miller M.E."/>
            <person name="Zhang Y."/>
            <person name="Omidvar V."/>
            <person name="Sperschneider J."/>
            <person name="Schwessinger B."/>
            <person name="Raley C."/>
            <person name="Palmer J.M."/>
            <person name="Garnica D."/>
            <person name="Upadhyaya N."/>
            <person name="Rathjen J."/>
            <person name="Taylor J.M."/>
            <person name="Park R.F."/>
            <person name="Dodds P.N."/>
            <person name="Hirsch C.D."/>
            <person name="Kianian S.F."/>
            <person name="Figueroa M."/>
        </authorList>
    </citation>
    <scope>NUCLEOTIDE SEQUENCE [LARGE SCALE GENOMIC DNA]</scope>
    <source>
        <strain evidence="2">12NC29</strain>
    </source>
</reference>
<protein>
    <submittedName>
        <fullName evidence="2">Uncharacterized protein</fullName>
    </submittedName>
</protein>
<accession>A0A2N5SXC4</accession>
<feature type="region of interest" description="Disordered" evidence="1">
    <location>
        <begin position="292"/>
        <end position="330"/>
    </location>
</feature>
<evidence type="ECO:0000313" key="3">
    <source>
        <dbReference type="Proteomes" id="UP000235388"/>
    </source>
</evidence>
<dbReference type="Proteomes" id="UP000235388">
    <property type="component" value="Unassembled WGS sequence"/>
</dbReference>
<gene>
    <name evidence="2" type="ORF">PCANC_15334</name>
</gene>
<name>A0A2N5SXC4_9BASI</name>